<dbReference type="STRING" id="1802200.A2812_03455"/>
<dbReference type="AlphaFoldDB" id="A0A1G2HQR3"/>
<organism evidence="1 2">
    <name type="scientific">Candidatus Staskawiczbacteria bacterium RIFCSPHIGHO2_01_FULL_36_16</name>
    <dbReference type="NCBI Taxonomy" id="1802200"/>
    <lineage>
        <taxon>Bacteria</taxon>
        <taxon>Candidatus Staskawicziibacteriota</taxon>
    </lineage>
</organism>
<reference evidence="1 2" key="1">
    <citation type="journal article" date="2016" name="Nat. Commun.">
        <title>Thousands of microbial genomes shed light on interconnected biogeochemical processes in an aquifer system.</title>
        <authorList>
            <person name="Anantharaman K."/>
            <person name="Brown C.T."/>
            <person name="Hug L.A."/>
            <person name="Sharon I."/>
            <person name="Castelle C.J."/>
            <person name="Probst A.J."/>
            <person name="Thomas B.C."/>
            <person name="Singh A."/>
            <person name="Wilkins M.J."/>
            <person name="Karaoz U."/>
            <person name="Brodie E.L."/>
            <person name="Williams K.H."/>
            <person name="Hubbard S.S."/>
            <person name="Banfield J.F."/>
        </authorList>
    </citation>
    <scope>NUCLEOTIDE SEQUENCE [LARGE SCALE GENOMIC DNA]</scope>
</reference>
<gene>
    <name evidence="1" type="ORF">A2812_03455</name>
</gene>
<sequence length="182" mass="21702">MAIEIEFRGPLTKNEFQKLLNFFKKEAKFVKRMKRKTFVFENKDKTLDLKVRTTDGIPEIVLKKGFAGAWRREEIILPLKTDFTKEAIRLFSLLGHNKGIIAIRDNYIFNYKNIEFALVKCPGGYCFYEAELINNKKTKNPEKHIKDVLKLLNLKAWSEKEVYEFMMYCKKNIDEHFEYKNK</sequence>
<evidence type="ECO:0000313" key="1">
    <source>
        <dbReference type="EMBL" id="OGZ64228.1"/>
    </source>
</evidence>
<name>A0A1G2HQR3_9BACT</name>
<comment type="caution">
    <text evidence="1">The sequence shown here is derived from an EMBL/GenBank/DDBJ whole genome shotgun (WGS) entry which is preliminary data.</text>
</comment>
<accession>A0A1G2HQR3</accession>
<dbReference type="EMBL" id="MHOM01000025">
    <property type="protein sequence ID" value="OGZ64228.1"/>
    <property type="molecule type" value="Genomic_DNA"/>
</dbReference>
<dbReference type="Proteomes" id="UP000177190">
    <property type="component" value="Unassembled WGS sequence"/>
</dbReference>
<dbReference type="PROSITE" id="PS50096">
    <property type="entry name" value="IQ"/>
    <property type="match status" value="1"/>
</dbReference>
<evidence type="ECO:0000313" key="2">
    <source>
        <dbReference type="Proteomes" id="UP000177190"/>
    </source>
</evidence>
<proteinExistence type="predicted"/>
<evidence type="ECO:0008006" key="3">
    <source>
        <dbReference type="Google" id="ProtNLM"/>
    </source>
</evidence>
<dbReference type="Gene3D" id="2.40.320.10">
    <property type="entry name" value="Hypothetical Protein Pfu-838710-001"/>
    <property type="match status" value="1"/>
</dbReference>
<dbReference type="InterPro" id="IPR033469">
    <property type="entry name" value="CYTH-like_dom_sf"/>
</dbReference>
<protein>
    <recommendedName>
        <fullName evidence="3">CYTH domain-containing protein</fullName>
    </recommendedName>
</protein>
<dbReference type="SUPFAM" id="SSF55154">
    <property type="entry name" value="CYTH-like phosphatases"/>
    <property type="match status" value="1"/>
</dbReference>